<keyword evidence="5" id="KW-0694">RNA-binding</keyword>
<comment type="function">
    <text evidence="5">One of the proteins that surrounds the polypeptide exit tunnel on the outside of the subunit.</text>
</comment>
<dbReference type="GO" id="GO:0019843">
    <property type="term" value="F:rRNA binding"/>
    <property type="evidence" value="ECO:0007669"/>
    <property type="project" value="UniProtKB-UniRule"/>
</dbReference>
<dbReference type="PROSITE" id="PS01108">
    <property type="entry name" value="RIBOSOMAL_L24"/>
    <property type="match status" value="1"/>
</dbReference>
<evidence type="ECO:0000256" key="2">
    <source>
        <dbReference type="ARBA" id="ARBA00022980"/>
    </source>
</evidence>
<evidence type="ECO:0000259" key="7">
    <source>
        <dbReference type="SMART" id="SM00739"/>
    </source>
</evidence>
<dbReference type="Pfam" id="PF00467">
    <property type="entry name" value="KOW"/>
    <property type="match status" value="1"/>
</dbReference>
<dbReference type="Pfam" id="PF17136">
    <property type="entry name" value="ribosomal_L24"/>
    <property type="match status" value="1"/>
</dbReference>
<dbReference type="GO" id="GO:0005840">
    <property type="term" value="C:ribosome"/>
    <property type="evidence" value="ECO:0007669"/>
    <property type="project" value="UniProtKB-KW"/>
</dbReference>
<reference evidence="9" key="1">
    <citation type="submission" date="2017-09" db="EMBL/GenBank/DDBJ databases">
        <title>Depth-based differentiation of microbial function through sediment-hosted aquifers and enrichment of novel symbionts in the deep terrestrial subsurface.</title>
        <authorList>
            <person name="Probst A.J."/>
            <person name="Ladd B."/>
            <person name="Jarett J.K."/>
            <person name="Geller-Mcgrath D.E."/>
            <person name="Sieber C.M.K."/>
            <person name="Emerson J.B."/>
            <person name="Anantharaman K."/>
            <person name="Thomas B.C."/>
            <person name="Malmstrom R."/>
            <person name="Stieglmeier M."/>
            <person name="Klingl A."/>
            <person name="Woyke T."/>
            <person name="Ryan C.M."/>
            <person name="Banfield J.F."/>
        </authorList>
    </citation>
    <scope>NUCLEOTIDE SEQUENCE [LARGE SCALE GENOMIC DNA]</scope>
</reference>
<dbReference type="GO" id="GO:0003735">
    <property type="term" value="F:structural constituent of ribosome"/>
    <property type="evidence" value="ECO:0007669"/>
    <property type="project" value="InterPro"/>
</dbReference>
<dbReference type="InterPro" id="IPR008991">
    <property type="entry name" value="Translation_prot_SH3-like_sf"/>
</dbReference>
<accession>A0A2M6W9S1</accession>
<dbReference type="InterPro" id="IPR005824">
    <property type="entry name" value="KOW"/>
</dbReference>
<name>A0A2M6W9S1_9BACT</name>
<comment type="function">
    <text evidence="5">One of two assembly initiator proteins, it binds directly to the 5'-end of the 23S rRNA, where it nucleates assembly of the 50S subunit.</text>
</comment>
<evidence type="ECO:0000256" key="6">
    <source>
        <dbReference type="RuleBase" id="RU003477"/>
    </source>
</evidence>
<dbReference type="InterPro" id="IPR057264">
    <property type="entry name" value="Ribosomal_uL24_C"/>
</dbReference>
<dbReference type="GO" id="GO:0006412">
    <property type="term" value="P:translation"/>
    <property type="evidence" value="ECO:0007669"/>
    <property type="project" value="UniProtKB-UniRule"/>
</dbReference>
<dbReference type="InterPro" id="IPR014722">
    <property type="entry name" value="Rib_uL2_dom2"/>
</dbReference>
<comment type="subunit">
    <text evidence="5">Part of the 50S ribosomal subunit.</text>
</comment>
<evidence type="ECO:0000313" key="9">
    <source>
        <dbReference type="Proteomes" id="UP000231464"/>
    </source>
</evidence>
<dbReference type="InterPro" id="IPR041988">
    <property type="entry name" value="Ribosomal_uL24_KOW"/>
</dbReference>
<keyword evidence="5" id="KW-0699">rRNA-binding</keyword>
<dbReference type="SUPFAM" id="SSF50104">
    <property type="entry name" value="Translation proteins SH3-like domain"/>
    <property type="match status" value="1"/>
</dbReference>
<dbReference type="InterPro" id="IPR003256">
    <property type="entry name" value="Ribosomal_uL24"/>
</dbReference>
<dbReference type="GO" id="GO:1990904">
    <property type="term" value="C:ribonucleoprotein complex"/>
    <property type="evidence" value="ECO:0007669"/>
    <property type="project" value="UniProtKB-KW"/>
</dbReference>
<dbReference type="AlphaFoldDB" id="A0A2M6W9S1"/>
<dbReference type="HAMAP" id="MF_01326_B">
    <property type="entry name" value="Ribosomal_uL24_B"/>
    <property type="match status" value="1"/>
</dbReference>
<comment type="caution">
    <text evidence="8">The sequence shown here is derived from an EMBL/GenBank/DDBJ whole genome shotgun (WGS) entry which is preliminary data.</text>
</comment>
<dbReference type="Gene3D" id="2.30.30.30">
    <property type="match status" value="1"/>
</dbReference>
<comment type="similarity">
    <text evidence="1 5 6">Belongs to the universal ribosomal protein uL24 family.</text>
</comment>
<dbReference type="NCBIfam" id="TIGR01079">
    <property type="entry name" value="rplX_bact"/>
    <property type="match status" value="1"/>
</dbReference>
<evidence type="ECO:0000256" key="4">
    <source>
        <dbReference type="ARBA" id="ARBA00035206"/>
    </source>
</evidence>
<dbReference type="InterPro" id="IPR005825">
    <property type="entry name" value="Ribosomal_uL24_CS"/>
</dbReference>
<gene>
    <name evidence="5 8" type="primary">rplX</name>
    <name evidence="8" type="ORF">COU23_03335</name>
</gene>
<evidence type="ECO:0000256" key="1">
    <source>
        <dbReference type="ARBA" id="ARBA00010618"/>
    </source>
</evidence>
<evidence type="ECO:0000313" key="8">
    <source>
        <dbReference type="EMBL" id="PIT89543.1"/>
    </source>
</evidence>
<dbReference type="SMART" id="SM00739">
    <property type="entry name" value="KOW"/>
    <property type="match status" value="1"/>
</dbReference>
<dbReference type="Proteomes" id="UP000231464">
    <property type="component" value="Unassembled WGS sequence"/>
</dbReference>
<protein>
    <recommendedName>
        <fullName evidence="4 5">Large ribosomal subunit protein uL24</fullName>
    </recommendedName>
</protein>
<keyword evidence="2 5" id="KW-0689">Ribosomal protein</keyword>
<sequence length="111" mass="12740">MKIKKNDQVKIMAGKDRGKSGRILQVLKNNPEKIRVVVEGLNLKFKHLKPKRGNEKGQRIMFPAPLNSANVQLICPKCGQTARIGYKIFENRNELTREKKQRICKKCQAVI</sequence>
<dbReference type="EMBL" id="PFBP01000055">
    <property type="protein sequence ID" value="PIT89543.1"/>
    <property type="molecule type" value="Genomic_DNA"/>
</dbReference>
<organism evidence="8 9">
    <name type="scientific">Candidatus Kuenenbacteria bacterium CG10_big_fil_rev_8_21_14_0_10_36_11</name>
    <dbReference type="NCBI Taxonomy" id="1974618"/>
    <lineage>
        <taxon>Bacteria</taxon>
        <taxon>Candidatus Kueneniibacteriota</taxon>
    </lineage>
</organism>
<dbReference type="CDD" id="cd06089">
    <property type="entry name" value="KOW_RPL26"/>
    <property type="match status" value="1"/>
</dbReference>
<feature type="domain" description="KOW" evidence="7">
    <location>
        <begin position="2"/>
        <end position="29"/>
    </location>
</feature>
<proteinExistence type="inferred from homology"/>
<dbReference type="PANTHER" id="PTHR12903">
    <property type="entry name" value="MITOCHONDRIAL RIBOSOMAL PROTEIN L24"/>
    <property type="match status" value="1"/>
</dbReference>
<evidence type="ECO:0000256" key="5">
    <source>
        <dbReference type="HAMAP-Rule" id="MF_01326"/>
    </source>
</evidence>
<evidence type="ECO:0000256" key="3">
    <source>
        <dbReference type="ARBA" id="ARBA00023274"/>
    </source>
</evidence>
<keyword evidence="3 5" id="KW-0687">Ribonucleoprotein</keyword>